<organism evidence="2 3">
    <name type="scientific">Dethiosulfatibacter aminovorans DSM 17477</name>
    <dbReference type="NCBI Taxonomy" id="1121476"/>
    <lineage>
        <taxon>Bacteria</taxon>
        <taxon>Bacillati</taxon>
        <taxon>Bacillota</taxon>
        <taxon>Tissierellia</taxon>
        <taxon>Dethiosulfatibacter</taxon>
    </lineage>
</organism>
<dbReference type="Pfam" id="PF02515">
    <property type="entry name" value="CoA_transf_3"/>
    <property type="match status" value="1"/>
</dbReference>
<evidence type="ECO:0000313" key="2">
    <source>
        <dbReference type="EMBL" id="SHI90437.1"/>
    </source>
</evidence>
<dbReference type="InterPro" id="IPR023606">
    <property type="entry name" value="CoA-Trfase_III_dom_1_sf"/>
</dbReference>
<sequence length="402" mass="44175">MAKALEGIRVIEYASGAGVPYASKLLADMGADVIKIEPLEGDKSRHIAPFVGNEANVEKSCLFLYANSNKRSITLDLETVEGVNIFKDLVKGADVLVRQGPPEYFNSKGLSYEELSKDNEGLILSSNTLLGESGPYKDYAATNFTVSHMTGGTVLYPHGTGDGDRAPVIMGANMEAFDAGPISAIGILAALHWRFRSGKGQYIENCALDAGIAPLTTETVIFPVFGQNFDRSGETQRLQSSLNFECKDGYLGPFFAQQNEFDNLARTVGKEEWIGQEWFTDMAQRRARCEEISDAMKEFSSKYSKAEAVEIFQSNKVPIGPVDTPAEVVNSPHYNERGFFIDIEHPVAGKMKYPGRPFIMSKTPHTYNNPAPLLGADTDEILKNVLGYDEEKIADLRKSNII</sequence>
<proteinExistence type="predicted"/>
<dbReference type="STRING" id="1121476.SAMN02745751_01286"/>
<dbReference type="GO" id="GO:0008410">
    <property type="term" value="F:CoA-transferase activity"/>
    <property type="evidence" value="ECO:0007669"/>
    <property type="project" value="TreeGrafter"/>
</dbReference>
<dbReference type="EMBL" id="FQZL01000008">
    <property type="protein sequence ID" value="SHI90437.1"/>
    <property type="molecule type" value="Genomic_DNA"/>
</dbReference>
<dbReference type="Gene3D" id="3.40.50.10540">
    <property type="entry name" value="Crotonobetainyl-coa:carnitine coa-transferase, domain 1"/>
    <property type="match status" value="1"/>
</dbReference>
<gene>
    <name evidence="2" type="ORF">SAMN02745751_01286</name>
</gene>
<dbReference type="Proteomes" id="UP000184052">
    <property type="component" value="Unassembled WGS sequence"/>
</dbReference>
<name>A0A1M6EY96_9FIRM</name>
<dbReference type="RefSeq" id="WP_073048762.1">
    <property type="nucleotide sequence ID" value="NZ_FQZL01000008.1"/>
</dbReference>
<dbReference type="AlphaFoldDB" id="A0A1M6EY96"/>
<dbReference type="InterPro" id="IPR050483">
    <property type="entry name" value="CoA-transferase_III_domain"/>
</dbReference>
<dbReference type="InterPro" id="IPR003673">
    <property type="entry name" value="CoA-Trfase_fam_III"/>
</dbReference>
<dbReference type="Gene3D" id="3.30.1540.10">
    <property type="entry name" value="formyl-coa transferase, domain 3"/>
    <property type="match status" value="1"/>
</dbReference>
<protein>
    <submittedName>
        <fullName evidence="2">CoA:oxalate CoA-transferase</fullName>
    </submittedName>
</protein>
<keyword evidence="3" id="KW-1185">Reference proteome</keyword>
<dbReference type="InterPro" id="IPR044855">
    <property type="entry name" value="CoA-Trfase_III_dom3_sf"/>
</dbReference>
<keyword evidence="1 2" id="KW-0808">Transferase</keyword>
<reference evidence="2 3" key="1">
    <citation type="submission" date="2016-11" db="EMBL/GenBank/DDBJ databases">
        <authorList>
            <person name="Jaros S."/>
            <person name="Januszkiewicz K."/>
            <person name="Wedrychowicz H."/>
        </authorList>
    </citation>
    <scope>NUCLEOTIDE SEQUENCE [LARGE SCALE GENOMIC DNA]</scope>
    <source>
        <strain evidence="2 3">DSM 17477</strain>
    </source>
</reference>
<accession>A0A1M6EY96</accession>
<dbReference type="PANTHER" id="PTHR48207">
    <property type="entry name" value="SUCCINATE--HYDROXYMETHYLGLUTARATE COA-TRANSFERASE"/>
    <property type="match status" value="1"/>
</dbReference>
<evidence type="ECO:0000256" key="1">
    <source>
        <dbReference type="ARBA" id="ARBA00022679"/>
    </source>
</evidence>
<dbReference type="OrthoDB" id="9797653at2"/>
<evidence type="ECO:0000313" key="3">
    <source>
        <dbReference type="Proteomes" id="UP000184052"/>
    </source>
</evidence>
<dbReference type="SUPFAM" id="SSF89796">
    <property type="entry name" value="CoA-transferase family III (CaiB/BaiF)"/>
    <property type="match status" value="1"/>
</dbReference>
<dbReference type="PANTHER" id="PTHR48207:SF3">
    <property type="entry name" value="SUCCINATE--HYDROXYMETHYLGLUTARATE COA-TRANSFERASE"/>
    <property type="match status" value="1"/>
</dbReference>